<dbReference type="Proteomes" id="UP000516373">
    <property type="component" value="Chromosome"/>
</dbReference>
<dbReference type="EMBL" id="AP023439">
    <property type="protein sequence ID" value="BCL24949.1"/>
    <property type="molecule type" value="Genomic_DNA"/>
</dbReference>
<dbReference type="PANTHER" id="PTHR35908:SF1">
    <property type="entry name" value="CONSERVED PROTEIN"/>
    <property type="match status" value="1"/>
</dbReference>
<protein>
    <submittedName>
        <fullName evidence="2">Glyoxalase</fullName>
    </submittedName>
</protein>
<name>A0A7G1NQ26_9ACTN</name>
<dbReference type="Pfam" id="PF18029">
    <property type="entry name" value="Glyoxalase_6"/>
    <property type="match status" value="1"/>
</dbReference>
<sequence>MSPPAGELSVTVAGGRGGWRAGRRSGKLTRMVSVVQNVAIDCTDAYELARFWSQVTGCPLHPQDGPGDREVQVMLPEGPLLYFNQVPEPKTIKNRIHLCLRPTTSREEEVERLLRLGATLVADRRKPDGAGWSVLADPEGNEFCVLRGESDRAATSS</sequence>
<dbReference type="CDD" id="cd06587">
    <property type="entry name" value="VOC"/>
    <property type="match status" value="1"/>
</dbReference>
<dbReference type="SUPFAM" id="SSF54593">
    <property type="entry name" value="Glyoxalase/Bleomycin resistance protein/Dihydroxybiphenyl dioxygenase"/>
    <property type="match status" value="1"/>
</dbReference>
<reference evidence="2 3" key="1">
    <citation type="journal article" date="2014" name="Int. J. Syst. Evol. Microbiol.">
        <title>Complete genome sequence of Corynebacterium casei LMG S-19264T (=DSM 44701T), isolated from a smear-ripened cheese.</title>
        <authorList>
            <consortium name="US DOE Joint Genome Institute (JGI-PGF)"/>
            <person name="Walter F."/>
            <person name="Albersmeier A."/>
            <person name="Kalinowski J."/>
            <person name="Ruckert C."/>
        </authorList>
    </citation>
    <scope>NUCLEOTIDE SEQUENCE [LARGE SCALE GENOMIC DNA]</scope>
    <source>
        <strain evidence="2 3">JCM 4255</strain>
    </source>
</reference>
<dbReference type="InterPro" id="IPR041581">
    <property type="entry name" value="Glyoxalase_6"/>
</dbReference>
<evidence type="ECO:0000313" key="2">
    <source>
        <dbReference type="EMBL" id="BCL24949.1"/>
    </source>
</evidence>
<dbReference type="KEGG" id="stui:GCM10017668_67920"/>
<dbReference type="PANTHER" id="PTHR35908">
    <property type="entry name" value="HYPOTHETICAL FUSION PROTEIN"/>
    <property type="match status" value="1"/>
</dbReference>
<organism evidence="2 3">
    <name type="scientific">Streptomyces tuirus</name>
    <dbReference type="NCBI Taxonomy" id="68278"/>
    <lineage>
        <taxon>Bacteria</taxon>
        <taxon>Bacillati</taxon>
        <taxon>Actinomycetota</taxon>
        <taxon>Actinomycetes</taxon>
        <taxon>Kitasatosporales</taxon>
        <taxon>Streptomycetaceae</taxon>
        <taxon>Streptomyces</taxon>
    </lineage>
</organism>
<dbReference type="AlphaFoldDB" id="A0A7G1NQ26"/>
<proteinExistence type="predicted"/>
<gene>
    <name evidence="2" type="ORF">GCM10017668_67920</name>
</gene>
<dbReference type="InterPro" id="IPR029068">
    <property type="entry name" value="Glyas_Bleomycin-R_OHBP_Dase"/>
</dbReference>
<accession>A0A7G1NQ26</accession>
<dbReference type="Gene3D" id="3.10.180.10">
    <property type="entry name" value="2,3-Dihydroxybiphenyl 1,2-Dioxygenase, domain 1"/>
    <property type="match status" value="1"/>
</dbReference>
<feature type="domain" description="Glyoxalase-like" evidence="1">
    <location>
        <begin position="38"/>
        <end position="146"/>
    </location>
</feature>
<evidence type="ECO:0000313" key="3">
    <source>
        <dbReference type="Proteomes" id="UP000516373"/>
    </source>
</evidence>
<evidence type="ECO:0000259" key="1">
    <source>
        <dbReference type="Pfam" id="PF18029"/>
    </source>
</evidence>